<gene>
    <name evidence="3" type="ORF">BN000_01317</name>
</gene>
<dbReference type="Proteomes" id="UP000199601">
    <property type="component" value="Unassembled WGS sequence"/>
</dbReference>
<organism evidence="3 4">
    <name type="scientific">Mycobacterium europaeum</name>
    <dbReference type="NCBI Taxonomy" id="761804"/>
    <lineage>
        <taxon>Bacteria</taxon>
        <taxon>Bacillati</taxon>
        <taxon>Actinomycetota</taxon>
        <taxon>Actinomycetes</taxon>
        <taxon>Mycobacteriales</taxon>
        <taxon>Mycobacteriaceae</taxon>
        <taxon>Mycobacterium</taxon>
        <taxon>Mycobacterium simiae complex</taxon>
    </lineage>
</organism>
<dbReference type="PANTHER" id="PTHR43244">
    <property type="match status" value="1"/>
</dbReference>
<dbReference type="Gene3D" id="3.20.20.30">
    <property type="entry name" value="Luciferase-like domain"/>
    <property type="match status" value="1"/>
</dbReference>
<dbReference type="InterPro" id="IPR036661">
    <property type="entry name" value="Luciferase-like_sf"/>
</dbReference>
<evidence type="ECO:0000313" key="3">
    <source>
        <dbReference type="EMBL" id="CQD06619.1"/>
    </source>
</evidence>
<keyword evidence="4" id="KW-1185">Reference proteome</keyword>
<dbReference type="GO" id="GO:0004497">
    <property type="term" value="F:monooxygenase activity"/>
    <property type="evidence" value="ECO:0007669"/>
    <property type="project" value="UniProtKB-KW"/>
</dbReference>
<dbReference type="CDD" id="cd01097">
    <property type="entry name" value="Tetrahydromethanopterin_reductase"/>
    <property type="match status" value="1"/>
</dbReference>
<dbReference type="NCBIfam" id="TIGR03564">
    <property type="entry name" value="F420_MSMEG_4879"/>
    <property type="match status" value="1"/>
</dbReference>
<proteinExistence type="predicted"/>
<evidence type="ECO:0000256" key="1">
    <source>
        <dbReference type="ARBA" id="ARBA00023002"/>
    </source>
</evidence>
<protein>
    <submittedName>
        <fullName evidence="3">Monooxygenase</fullName>
    </submittedName>
</protein>
<keyword evidence="1" id="KW-0560">Oxidoreductase</keyword>
<dbReference type="SUPFAM" id="SSF51679">
    <property type="entry name" value="Bacterial luciferase-like"/>
    <property type="match status" value="1"/>
</dbReference>
<accession>A0A0U1D3U3</accession>
<dbReference type="InterPro" id="IPR011251">
    <property type="entry name" value="Luciferase-like_dom"/>
</dbReference>
<dbReference type="InterPro" id="IPR050564">
    <property type="entry name" value="F420-G6PD/mer"/>
</dbReference>
<evidence type="ECO:0000259" key="2">
    <source>
        <dbReference type="Pfam" id="PF00296"/>
    </source>
</evidence>
<dbReference type="GO" id="GO:0016705">
    <property type="term" value="F:oxidoreductase activity, acting on paired donors, with incorporation or reduction of molecular oxygen"/>
    <property type="evidence" value="ECO:0007669"/>
    <property type="project" value="InterPro"/>
</dbReference>
<evidence type="ECO:0000313" key="4">
    <source>
        <dbReference type="Proteomes" id="UP000199601"/>
    </source>
</evidence>
<dbReference type="InterPro" id="IPR019910">
    <property type="entry name" value="Lucif-like_OxRdtase_MSMEG_4879"/>
</dbReference>
<dbReference type="Pfam" id="PF00296">
    <property type="entry name" value="Bac_luciferase"/>
    <property type="match status" value="1"/>
</dbReference>
<feature type="domain" description="Luciferase-like" evidence="2">
    <location>
        <begin position="20"/>
        <end position="291"/>
    </location>
</feature>
<sequence>MLERAASLVADMPTGIILMARPDAANLVDDVIAQARGAYEHGVTQVWLPQQQNYDAIALAALVGAAVPGLGVGTSVVPINPRHPLIVASLAQTAQAAAHGNFSLGLGLGARQIERQTFGTDWPNGIIRLREHLTILGSVFNTAGVDFHGSELSASPTWPVQVAGGTPIPVYVAAMGPKALRVTGELADGTLPNLAGPRTIGEFIVPEITKAAADAGRRAPRIIAAVPVLVSEDVDGARAIAARQLSFYESIPSYRNVIAREQVAGAVELAAIGPEDLVVQQLRRYLDAGATDLVISPIDRSASVDREALWRVTAAV</sequence>
<keyword evidence="3" id="KW-0503">Monooxygenase</keyword>
<dbReference type="EMBL" id="CTEC01000001">
    <property type="protein sequence ID" value="CQD06619.1"/>
    <property type="molecule type" value="Genomic_DNA"/>
</dbReference>
<reference evidence="4" key="1">
    <citation type="submission" date="2015-03" db="EMBL/GenBank/DDBJ databases">
        <authorList>
            <person name="Urmite Genomes"/>
        </authorList>
    </citation>
    <scope>NUCLEOTIDE SEQUENCE [LARGE SCALE GENOMIC DNA]</scope>
    <source>
        <strain evidence="4">CSUR P1344</strain>
    </source>
</reference>
<dbReference type="PANTHER" id="PTHR43244:SF1">
    <property type="entry name" value="5,10-METHYLENETETRAHYDROMETHANOPTERIN REDUCTASE"/>
    <property type="match status" value="1"/>
</dbReference>
<name>A0A0U1D3U3_9MYCO</name>
<dbReference type="AlphaFoldDB" id="A0A0U1D3U3"/>